<accession>A0A6A4I9U5</accession>
<name>A0A6A4I9U5_9AGAR</name>
<keyword evidence="3" id="KW-1185">Reference proteome</keyword>
<feature type="compositionally biased region" description="Gly residues" evidence="1">
    <location>
        <begin position="60"/>
        <end position="73"/>
    </location>
</feature>
<gene>
    <name evidence="2" type="ORF">BT96DRAFT_281187</name>
</gene>
<proteinExistence type="predicted"/>
<dbReference type="EMBL" id="ML769404">
    <property type="protein sequence ID" value="KAE9406098.1"/>
    <property type="molecule type" value="Genomic_DNA"/>
</dbReference>
<evidence type="ECO:0000313" key="3">
    <source>
        <dbReference type="Proteomes" id="UP000799118"/>
    </source>
</evidence>
<reference evidence="2" key="1">
    <citation type="journal article" date="2019" name="Environ. Microbiol.">
        <title>Fungal ecological strategies reflected in gene transcription - a case study of two litter decomposers.</title>
        <authorList>
            <person name="Barbi F."/>
            <person name="Kohler A."/>
            <person name="Barry K."/>
            <person name="Baskaran P."/>
            <person name="Daum C."/>
            <person name="Fauchery L."/>
            <person name="Ihrmark K."/>
            <person name="Kuo A."/>
            <person name="LaButti K."/>
            <person name="Lipzen A."/>
            <person name="Morin E."/>
            <person name="Grigoriev I.V."/>
            <person name="Henrissat B."/>
            <person name="Lindahl B."/>
            <person name="Martin F."/>
        </authorList>
    </citation>
    <scope>NUCLEOTIDE SEQUENCE</scope>
    <source>
        <strain evidence="2">JB14</strain>
    </source>
</reference>
<protein>
    <submittedName>
        <fullName evidence="2">Uncharacterized protein</fullName>
    </submittedName>
</protein>
<dbReference type="OrthoDB" id="14833at2759"/>
<dbReference type="AlphaFoldDB" id="A0A6A4I9U5"/>
<feature type="region of interest" description="Disordered" evidence="1">
    <location>
        <begin position="49"/>
        <end position="73"/>
    </location>
</feature>
<evidence type="ECO:0000256" key="1">
    <source>
        <dbReference type="SAM" id="MobiDB-lite"/>
    </source>
</evidence>
<evidence type="ECO:0000313" key="2">
    <source>
        <dbReference type="EMBL" id="KAE9406098.1"/>
    </source>
</evidence>
<sequence>MVLTEQCLWKEMKGEKPSNGNEKTWETRIKELVNGGKPVVPMTADIDALRPKSPFRPGNTGSGPGTNAGGGGASGGVVMGMQNPTMGPRMNVGGANRGFNPHGHGIGVMPTSGQNQMMGTPAGRMGGMNGMEMRNGMSMEGMMGAWPGFVGNMPMGMNVSGMGGMGGGMGMPMGGNVGANVMANGMGDMSGMGFHGHQQGGNVPMNGMPMFNPAMGALPWGEQAQFGMNGTWDEENAMNLNMNGLHGMNMGGSMGMGQWGQ</sequence>
<organism evidence="2 3">
    <name type="scientific">Gymnopus androsaceus JB14</name>
    <dbReference type="NCBI Taxonomy" id="1447944"/>
    <lineage>
        <taxon>Eukaryota</taxon>
        <taxon>Fungi</taxon>
        <taxon>Dikarya</taxon>
        <taxon>Basidiomycota</taxon>
        <taxon>Agaricomycotina</taxon>
        <taxon>Agaricomycetes</taxon>
        <taxon>Agaricomycetidae</taxon>
        <taxon>Agaricales</taxon>
        <taxon>Marasmiineae</taxon>
        <taxon>Omphalotaceae</taxon>
        <taxon>Gymnopus</taxon>
    </lineage>
</organism>
<dbReference type="Proteomes" id="UP000799118">
    <property type="component" value="Unassembled WGS sequence"/>
</dbReference>